<proteinExistence type="predicted"/>
<evidence type="ECO:0000313" key="1">
    <source>
        <dbReference type="EMBL" id="MVP02087.1"/>
    </source>
</evidence>
<dbReference type="AlphaFoldDB" id="A0A7X3FMP0"/>
<keyword evidence="2" id="KW-1185">Reference proteome</keyword>
<accession>A0A7X3FMP0</accession>
<organism evidence="1 2">
    <name type="scientific">Paenibacillus lutrae</name>
    <dbReference type="NCBI Taxonomy" id="2078573"/>
    <lineage>
        <taxon>Bacteria</taxon>
        <taxon>Bacillati</taxon>
        <taxon>Bacillota</taxon>
        <taxon>Bacilli</taxon>
        <taxon>Bacillales</taxon>
        <taxon>Paenibacillaceae</taxon>
        <taxon>Paenibacillus</taxon>
    </lineage>
</organism>
<evidence type="ECO:0000313" key="2">
    <source>
        <dbReference type="Proteomes" id="UP000490800"/>
    </source>
</evidence>
<protein>
    <submittedName>
        <fullName evidence="1">Uncharacterized protein</fullName>
    </submittedName>
</protein>
<name>A0A7X3FMP0_9BACL</name>
<dbReference type="Proteomes" id="UP000490800">
    <property type="component" value="Unassembled WGS sequence"/>
</dbReference>
<dbReference type="EMBL" id="RHLK01000018">
    <property type="protein sequence ID" value="MVP02087.1"/>
    <property type="molecule type" value="Genomic_DNA"/>
</dbReference>
<gene>
    <name evidence="1" type="ORF">EDM21_21645</name>
</gene>
<sequence length="251" mass="28782">MSILNKVTTVRGYAIFLGLDPSDRAVIRKIQRQCERGDLDAELEHGTWLIKVPQNNEGAMIMKSWESIKEVYYKGMTLTHAGYGGDKNYDKNNNKVSLFYVNQVPVSQSPNHFSVTWDFNEFLASESTGTFEWPSPHAVSKIADDRKQSVIDYFSGTKFAPYDREVEFNGQALTIINRPVEFAPSAGALRYYAGATDKEGNVYQVHWNVFNMFEPHEIEMTVDNTRYCKHCLQRWTSSADNKKCQHEWVLA</sequence>
<reference evidence="1 2" key="1">
    <citation type="journal article" date="2019" name="Microorganisms">
        <title>Paenibacillus lutrae sp. nov., A Chitinolytic Species Isolated from A River Otter in Castril Natural Park, Granada, Spain.</title>
        <authorList>
            <person name="Rodriguez M."/>
            <person name="Reina J.C."/>
            <person name="Bejar V."/>
            <person name="Llamas I."/>
        </authorList>
    </citation>
    <scope>NUCLEOTIDE SEQUENCE [LARGE SCALE GENOMIC DNA]</scope>
    <source>
        <strain evidence="1 2">N10</strain>
    </source>
</reference>
<comment type="caution">
    <text evidence="1">The sequence shown here is derived from an EMBL/GenBank/DDBJ whole genome shotgun (WGS) entry which is preliminary data.</text>
</comment>